<dbReference type="GO" id="GO:0016020">
    <property type="term" value="C:membrane"/>
    <property type="evidence" value="ECO:0007669"/>
    <property type="project" value="UniProtKB-SubCell"/>
</dbReference>
<proteinExistence type="predicted"/>
<dbReference type="EMBL" id="GG672528">
    <property type="protein sequence ID" value="EER16980.1"/>
    <property type="molecule type" value="Genomic_DNA"/>
</dbReference>
<evidence type="ECO:0000256" key="1">
    <source>
        <dbReference type="ARBA" id="ARBA00004141"/>
    </source>
</evidence>
<protein>
    <submittedName>
        <fullName evidence="8">L-asparagine permease, putative</fullName>
    </submittedName>
</protein>
<organism evidence="9">
    <name type="scientific">Perkinsus marinus (strain ATCC 50983 / TXsc)</name>
    <dbReference type="NCBI Taxonomy" id="423536"/>
    <lineage>
        <taxon>Eukaryota</taxon>
        <taxon>Sar</taxon>
        <taxon>Alveolata</taxon>
        <taxon>Perkinsozoa</taxon>
        <taxon>Perkinsea</taxon>
        <taxon>Perkinsida</taxon>
        <taxon>Perkinsidae</taxon>
        <taxon>Perkinsus</taxon>
    </lineage>
</organism>
<evidence type="ECO:0000256" key="4">
    <source>
        <dbReference type="ARBA" id="ARBA00022989"/>
    </source>
</evidence>
<evidence type="ECO:0000313" key="9">
    <source>
        <dbReference type="Proteomes" id="UP000007800"/>
    </source>
</evidence>
<evidence type="ECO:0000256" key="2">
    <source>
        <dbReference type="ARBA" id="ARBA00022448"/>
    </source>
</evidence>
<dbReference type="OrthoDB" id="424769at2759"/>
<keyword evidence="2" id="KW-0813">Transport</keyword>
<reference evidence="8 9" key="1">
    <citation type="submission" date="2008-07" db="EMBL/GenBank/DDBJ databases">
        <authorList>
            <person name="El-Sayed N."/>
            <person name="Caler E."/>
            <person name="Inman J."/>
            <person name="Amedeo P."/>
            <person name="Hass B."/>
            <person name="Wortman J."/>
        </authorList>
    </citation>
    <scope>NUCLEOTIDE SEQUENCE [LARGE SCALE GENOMIC DNA]</scope>
    <source>
        <strain evidence="9">ATCC 50983 / TXsc</strain>
    </source>
</reference>
<feature type="domain" description="Cationic amino acid transporter C-terminal" evidence="7">
    <location>
        <begin position="453"/>
        <end position="503"/>
    </location>
</feature>
<dbReference type="Gene3D" id="1.20.1740.10">
    <property type="entry name" value="Amino acid/polyamine transporter I"/>
    <property type="match status" value="1"/>
</dbReference>
<feature type="transmembrane region" description="Helical" evidence="6">
    <location>
        <begin position="66"/>
        <end position="87"/>
    </location>
</feature>
<dbReference type="InterPro" id="IPR029485">
    <property type="entry name" value="CAT_C"/>
</dbReference>
<dbReference type="InterPro" id="IPR002293">
    <property type="entry name" value="AA/rel_permease1"/>
</dbReference>
<dbReference type="GO" id="GO:0015171">
    <property type="term" value="F:amino acid transmembrane transporter activity"/>
    <property type="evidence" value="ECO:0007669"/>
    <property type="project" value="TreeGrafter"/>
</dbReference>
<feature type="transmembrane region" description="Helical" evidence="6">
    <location>
        <begin position="210"/>
        <end position="231"/>
    </location>
</feature>
<feature type="transmembrane region" description="Helical" evidence="6">
    <location>
        <begin position="166"/>
        <end position="189"/>
    </location>
</feature>
<feature type="transmembrane region" description="Helical" evidence="6">
    <location>
        <begin position="121"/>
        <end position="146"/>
    </location>
</feature>
<name>C5KEW8_PERM5</name>
<comment type="subcellular location">
    <subcellularLocation>
        <location evidence="1">Membrane</location>
        <topology evidence="1">Multi-pass membrane protein</topology>
    </subcellularLocation>
</comment>
<dbReference type="OMA" id="LAMAFEY"/>
<feature type="transmembrane region" description="Helical" evidence="6">
    <location>
        <begin position="251"/>
        <end position="273"/>
    </location>
</feature>
<evidence type="ECO:0000256" key="6">
    <source>
        <dbReference type="SAM" id="Phobius"/>
    </source>
</evidence>
<dbReference type="PANTHER" id="PTHR43243:SF4">
    <property type="entry name" value="CATIONIC AMINO ACID TRANSPORTER 4"/>
    <property type="match status" value="1"/>
</dbReference>
<dbReference type="Pfam" id="PF13906">
    <property type="entry name" value="AA_permease_C"/>
    <property type="match status" value="1"/>
</dbReference>
<dbReference type="Proteomes" id="UP000007800">
    <property type="component" value="Unassembled WGS sequence"/>
</dbReference>
<evidence type="ECO:0000256" key="5">
    <source>
        <dbReference type="ARBA" id="ARBA00023136"/>
    </source>
</evidence>
<feature type="transmembrane region" description="Helical" evidence="6">
    <location>
        <begin position="480"/>
        <end position="498"/>
    </location>
</feature>
<dbReference type="RefSeq" id="XP_002785184.1">
    <property type="nucleotide sequence ID" value="XM_002785138.1"/>
</dbReference>
<keyword evidence="3 6" id="KW-0812">Transmembrane</keyword>
<evidence type="ECO:0000313" key="8">
    <source>
        <dbReference type="EMBL" id="EER16980.1"/>
    </source>
</evidence>
<dbReference type="InParanoid" id="C5KEW8"/>
<feature type="transmembrane region" description="Helical" evidence="6">
    <location>
        <begin position="398"/>
        <end position="418"/>
    </location>
</feature>
<feature type="transmembrane region" description="Helical" evidence="6">
    <location>
        <begin position="369"/>
        <end position="392"/>
    </location>
</feature>
<keyword evidence="9" id="KW-1185">Reference proteome</keyword>
<dbReference type="GeneID" id="9053036"/>
<sequence>MSATSGNVLKPSAVGTRGDAGVLYKMQRRQPLSVVLAEEHSNTDDGEGSHGLKKYCIASAAVARGWANYVQCFIRAAFGVILPSWMYATPTQYGIISFSFLAPTLCAICTLICLSGVKESATFSFTMACLNVALLLTFSLYGSYMYGDVGNMDPFTLPSDVAVDGVGGFAGVLRGSGLAFFCCVGWDAVCTLSEEVRNPKRDIPWGIMGTLLIVALLYSMLCITLCLMVPIESIDLDAPLATAFQYHHDNWGYIITSLAATTVCTPSVMSGIVGQPRIWYRMALDGLLFKPLAKLSAQDVPVVGTTICGIIATLLSAVCDFEPLAGMTSFSTLAMFTLVNGGIILTRAEDNSVRDSSHHHHPSISTTNITYSISLFFILSIAFHYVALLHGFLTCSGIALAALNLASLAWLLYAYYAAIAPYVNKSNIDGHSEPLLVGNQRDKEDTAEDDNHFRCPWVPILPAVAIWVNCYLMASLGLQALIMVTVWLILGIVVYLTYGARHSKLN</sequence>
<keyword evidence="5 6" id="KW-0472">Membrane</keyword>
<feature type="transmembrane region" description="Helical" evidence="6">
    <location>
        <begin position="300"/>
        <end position="318"/>
    </location>
</feature>
<evidence type="ECO:0000256" key="3">
    <source>
        <dbReference type="ARBA" id="ARBA00022692"/>
    </source>
</evidence>
<dbReference type="PANTHER" id="PTHR43243">
    <property type="entry name" value="INNER MEMBRANE TRANSPORTER YGJI-RELATED"/>
    <property type="match status" value="1"/>
</dbReference>
<keyword evidence="4 6" id="KW-1133">Transmembrane helix</keyword>
<evidence type="ECO:0000259" key="7">
    <source>
        <dbReference type="Pfam" id="PF13906"/>
    </source>
</evidence>
<dbReference type="AlphaFoldDB" id="C5KEW8"/>
<dbReference type="Pfam" id="PF13520">
    <property type="entry name" value="AA_permease_2"/>
    <property type="match status" value="1"/>
</dbReference>
<accession>C5KEW8</accession>
<feature type="transmembrane region" description="Helical" evidence="6">
    <location>
        <begin position="93"/>
        <end position="114"/>
    </location>
</feature>
<gene>
    <name evidence="8" type="ORF">Pmar_PMAR008146</name>
</gene>
<feature type="transmembrane region" description="Helical" evidence="6">
    <location>
        <begin position="324"/>
        <end position="348"/>
    </location>
</feature>